<evidence type="ECO:0000256" key="2">
    <source>
        <dbReference type="ARBA" id="ARBA00022700"/>
    </source>
</evidence>
<comment type="similarity">
    <text evidence="1">Belongs to the RGS7BP/RGS9BP family.</text>
</comment>
<accession>A0A8C5ENV4</accession>
<dbReference type="Ensembl" id="ENSGWIT00000025629.1">
    <property type="protein sequence ID" value="ENSGWIP00000023398.1"/>
    <property type="gene ID" value="ENSGWIG00000012488.1"/>
</dbReference>
<evidence type="ECO:0000313" key="5">
    <source>
        <dbReference type="Proteomes" id="UP000694680"/>
    </source>
</evidence>
<dbReference type="Ensembl" id="ENSGWIT00000025791.1">
    <property type="protein sequence ID" value="ENSGWIP00000023546.1"/>
    <property type="gene ID" value="ENSGWIG00000012560.1"/>
</dbReference>
<keyword evidence="2" id="KW-0734">Signal transduction inhibitor</keyword>
<dbReference type="GO" id="GO:0009968">
    <property type="term" value="P:negative regulation of signal transduction"/>
    <property type="evidence" value="ECO:0007669"/>
    <property type="project" value="UniProtKB-KW"/>
</dbReference>
<sequence length="215" mass="24380">MSLWRWSVDELALQRLSYITSCFHHMVACVGSSADGHFLREQMEESRRRAERVVSALSQRLLCQLSGSTPSMLKDRKSSERLWVNFLSAVENFLSDMRKASHLIGWFPLTDRRTLVNTGAVDGLVVLEASPQESWISLEEEPNLDLNTQICRTEQLLSELQLRVPVFLWAVECGNPAWFESGTELDTPDDSLEDLMEVVTHSNKVSSCCCIRASK</sequence>
<dbReference type="InterPro" id="IPR026512">
    <property type="entry name" value="RGS7BP/RGS9BP"/>
</dbReference>
<dbReference type="Proteomes" id="UP000694680">
    <property type="component" value="Chromosome 5"/>
</dbReference>
<dbReference type="RefSeq" id="XP_028301732.1">
    <property type="nucleotide sequence ID" value="XM_028445931.1"/>
</dbReference>
<evidence type="ECO:0000313" key="4">
    <source>
        <dbReference type="Ensembl" id="ENSGWIP00000023546.1"/>
    </source>
</evidence>
<dbReference type="GeneID" id="114462861"/>
<dbReference type="OrthoDB" id="8062037at2759"/>
<reference evidence="4" key="2">
    <citation type="submission" date="2025-05" db="UniProtKB">
        <authorList>
            <consortium name="Ensembl"/>
        </authorList>
    </citation>
    <scope>IDENTIFICATION</scope>
</reference>
<evidence type="ECO:0000256" key="1">
    <source>
        <dbReference type="ARBA" id="ARBA00007457"/>
    </source>
</evidence>
<keyword evidence="5" id="KW-1185">Reference proteome</keyword>
<organism evidence="4 5">
    <name type="scientific">Gouania willdenowi</name>
    <name type="common">Blunt-snouted clingfish</name>
    <name type="synonym">Lepadogaster willdenowi</name>
    <dbReference type="NCBI Taxonomy" id="441366"/>
    <lineage>
        <taxon>Eukaryota</taxon>
        <taxon>Metazoa</taxon>
        <taxon>Chordata</taxon>
        <taxon>Craniata</taxon>
        <taxon>Vertebrata</taxon>
        <taxon>Euteleostomi</taxon>
        <taxon>Actinopterygii</taxon>
        <taxon>Neopterygii</taxon>
        <taxon>Teleostei</taxon>
        <taxon>Neoteleostei</taxon>
        <taxon>Acanthomorphata</taxon>
        <taxon>Ovalentaria</taxon>
        <taxon>Blenniimorphae</taxon>
        <taxon>Blenniiformes</taxon>
        <taxon>Gobiesocoidei</taxon>
        <taxon>Gobiesocidae</taxon>
        <taxon>Gobiesocinae</taxon>
        <taxon>Gouania</taxon>
    </lineage>
</organism>
<name>A0A8C5ENV4_GOUWI</name>
<evidence type="ECO:0000313" key="3">
    <source>
        <dbReference type="Ensembl" id="ENSGWIP00000023398.1"/>
    </source>
</evidence>
<proteinExistence type="inferred from homology"/>
<gene>
    <name evidence="4" type="primary">LOC114462861</name>
    <name evidence="3" type="synonym">LOC114462858</name>
</gene>
<dbReference type="AlphaFoldDB" id="A0A8C5ENV4"/>
<dbReference type="PANTHER" id="PTHR21029">
    <property type="entry name" value="R-SEVEN BINDING PROTEIN (R7BP) HOMOLOG"/>
    <property type="match status" value="1"/>
</dbReference>
<protein>
    <submittedName>
        <fullName evidence="4">Regulator of G-protein signaling 9-binding protein-like</fullName>
    </submittedName>
</protein>
<reference evidence="4" key="1">
    <citation type="submission" date="2020-06" db="EMBL/GenBank/DDBJ databases">
        <authorList>
            <consortium name="Wellcome Sanger Institute Data Sharing"/>
        </authorList>
    </citation>
    <scope>NUCLEOTIDE SEQUENCE [LARGE SCALE GENOMIC DNA]</scope>
</reference>